<reference evidence="1" key="1">
    <citation type="submission" date="2019-05" db="EMBL/GenBank/DDBJ databases">
        <title>Annotation for the trematode Fasciolopsis buski.</title>
        <authorList>
            <person name="Choi Y.-J."/>
        </authorList>
    </citation>
    <scope>NUCLEOTIDE SEQUENCE</scope>
    <source>
        <strain evidence="1">HT</strain>
        <tissue evidence="1">Whole worm</tissue>
    </source>
</reference>
<dbReference type="AlphaFoldDB" id="A0A8E0S8I0"/>
<gene>
    <name evidence="1" type="ORF">FBUS_01889</name>
</gene>
<accession>A0A8E0S8I0</accession>
<name>A0A8E0S8I0_9TREM</name>
<protein>
    <submittedName>
        <fullName evidence="1">Uncharacterized protein</fullName>
    </submittedName>
</protein>
<proteinExistence type="predicted"/>
<organism evidence="1 2">
    <name type="scientific">Fasciolopsis buskii</name>
    <dbReference type="NCBI Taxonomy" id="27845"/>
    <lineage>
        <taxon>Eukaryota</taxon>
        <taxon>Metazoa</taxon>
        <taxon>Spiralia</taxon>
        <taxon>Lophotrochozoa</taxon>
        <taxon>Platyhelminthes</taxon>
        <taxon>Trematoda</taxon>
        <taxon>Digenea</taxon>
        <taxon>Plagiorchiida</taxon>
        <taxon>Echinostomata</taxon>
        <taxon>Echinostomatoidea</taxon>
        <taxon>Fasciolidae</taxon>
        <taxon>Fasciolopsis</taxon>
    </lineage>
</organism>
<dbReference type="EMBL" id="LUCM01000900">
    <property type="protein sequence ID" value="KAA0199825.1"/>
    <property type="molecule type" value="Genomic_DNA"/>
</dbReference>
<comment type="caution">
    <text evidence="1">The sequence shown here is derived from an EMBL/GenBank/DDBJ whole genome shotgun (WGS) entry which is preliminary data.</text>
</comment>
<keyword evidence="2" id="KW-1185">Reference proteome</keyword>
<evidence type="ECO:0000313" key="1">
    <source>
        <dbReference type="EMBL" id="KAA0199825.1"/>
    </source>
</evidence>
<evidence type="ECO:0000313" key="2">
    <source>
        <dbReference type="Proteomes" id="UP000728185"/>
    </source>
</evidence>
<dbReference type="Proteomes" id="UP000728185">
    <property type="component" value="Unassembled WGS sequence"/>
</dbReference>
<sequence>MLSLVESLESGLVDTRIGSQRDALKKLVDGLKELSTAQIQTQEGKRQSPSLISAFTFSLVAEFLNKNELIEL</sequence>